<name>A0A7S2TSV8_9EUKA</name>
<evidence type="ECO:0000313" key="2">
    <source>
        <dbReference type="EMBL" id="CAD9765516.1"/>
    </source>
</evidence>
<dbReference type="EMBL" id="HBHP01017279">
    <property type="protein sequence ID" value="CAD9765516.1"/>
    <property type="molecule type" value="Transcribed_RNA"/>
</dbReference>
<accession>A0A7S2TSV8</accession>
<evidence type="ECO:0000256" key="1">
    <source>
        <dbReference type="SAM" id="MobiDB-lite"/>
    </source>
</evidence>
<gene>
    <name evidence="2" type="ORF">LSP00402_LOCUS10700</name>
</gene>
<sequence>MASDTSSSRKRKREEAGASEDDIKKLVTDMVFEDEDGINYKVKSHKILDSERGDRYAGAFPSLRGGTLVGCVCTKEEDEDDDDGDAKAAETLVEHVVVVKGSEKKGPGSTGENGKPFVATPFFTECKISYEPVSPAQLVEYRFDEADTWHLGVSTRASLEMFRRTKFSVWKDLLMKTQCSATLRSLLGLGPITRLFDRFALPTPETDKKFYETKDDNGKTIHIPHPVAALRVWNAATQAYDPIKAHLEGAPESKEEVDAFWAKTLADLREAHGKETIDKLLKEGVERFKDLRTQAKK</sequence>
<reference evidence="2" key="1">
    <citation type="submission" date="2021-01" db="EMBL/GenBank/DDBJ databases">
        <authorList>
            <person name="Corre E."/>
            <person name="Pelletier E."/>
            <person name="Niang G."/>
            <person name="Scheremetjew M."/>
            <person name="Finn R."/>
            <person name="Kale V."/>
            <person name="Holt S."/>
            <person name="Cochrane G."/>
            <person name="Meng A."/>
            <person name="Brown T."/>
            <person name="Cohen L."/>
        </authorList>
    </citation>
    <scope>NUCLEOTIDE SEQUENCE</scope>
    <source>
        <strain evidence="2">CCMP622</strain>
    </source>
</reference>
<dbReference type="AlphaFoldDB" id="A0A7S2TSV8"/>
<protein>
    <submittedName>
        <fullName evidence="2">Uncharacterized protein</fullName>
    </submittedName>
</protein>
<proteinExistence type="predicted"/>
<organism evidence="2">
    <name type="scientific">Lotharella oceanica</name>
    <dbReference type="NCBI Taxonomy" id="641309"/>
    <lineage>
        <taxon>Eukaryota</taxon>
        <taxon>Sar</taxon>
        <taxon>Rhizaria</taxon>
        <taxon>Cercozoa</taxon>
        <taxon>Chlorarachniophyceae</taxon>
        <taxon>Lotharella</taxon>
    </lineage>
</organism>
<feature type="region of interest" description="Disordered" evidence="1">
    <location>
        <begin position="1"/>
        <end position="20"/>
    </location>
</feature>